<dbReference type="InterPro" id="IPR027417">
    <property type="entry name" value="P-loop_NTPase"/>
</dbReference>
<accession>A0A507B520</accession>
<evidence type="ECO:0000313" key="3">
    <source>
        <dbReference type="Proteomes" id="UP000319257"/>
    </source>
</evidence>
<dbReference type="EMBL" id="SKBQ01000031">
    <property type="protein sequence ID" value="TPX13794.1"/>
    <property type="molecule type" value="Genomic_DNA"/>
</dbReference>
<sequence length="383" mass="42795">MTNRPIFVATHPRACSTAFERVFITRRDILECHHEPFGDPFYFGPENLSPRFKEDEAGRVESGYADLTFGDVMDQLLNQKEGKRVFTKDMAYYLFSPQGWPTYLFPSLVDRLPGGKSKEAVEVEVKESGSGGGGGGLRKLLQEPGNPTAVPREMLRKFHFAFLIRHPRRSVPSYYRCHIPPLVDVTGFSEFLPEESGYAELRRLFDFLRGEGMVGPGRAVGEAATNGTTTNGVNGTNGTANGVNGTNGTNGTANGVNGHAEHQQERVPITLVDADDLLDRPEEVVRAFCRDVGIDFQPVMLDWDEESLAQSSEAFKKWDGFHDDALGSTSLKPRTHAQKTKTEAQEDEEWTQKFGAEAAKVIRQTVNDNIEHYEYLKQFKLKI</sequence>
<gene>
    <name evidence="2" type="ORF">E0L32_005738</name>
</gene>
<evidence type="ECO:0000313" key="2">
    <source>
        <dbReference type="EMBL" id="TPX13794.1"/>
    </source>
</evidence>
<dbReference type="Proteomes" id="UP000319257">
    <property type="component" value="Unassembled WGS sequence"/>
</dbReference>
<dbReference type="PANTHER" id="PTHR48419">
    <property type="entry name" value="SULFOTRANSFERASE DOMAIN-CONTAINING PROTEIN"/>
    <property type="match status" value="1"/>
</dbReference>
<protein>
    <recommendedName>
        <fullName evidence="4">Sulfotransferase</fullName>
    </recommendedName>
</protein>
<dbReference type="Gene3D" id="3.40.50.300">
    <property type="entry name" value="P-loop containing nucleotide triphosphate hydrolases"/>
    <property type="match status" value="1"/>
</dbReference>
<dbReference type="PANTHER" id="PTHR48419:SF1">
    <property type="entry name" value="SULFOTRANSFERASE DOMAIN-CONTAINING PROTEIN"/>
    <property type="match status" value="1"/>
</dbReference>
<proteinExistence type="predicted"/>
<dbReference type="InterPro" id="IPR053226">
    <property type="entry name" value="Pyrrolopyrazine_biosynth_F"/>
</dbReference>
<dbReference type="GeneID" id="41973185"/>
<dbReference type="RefSeq" id="XP_030995505.1">
    <property type="nucleotide sequence ID" value="XM_031140293.1"/>
</dbReference>
<feature type="region of interest" description="Disordered" evidence="1">
    <location>
        <begin position="126"/>
        <end position="145"/>
    </location>
</feature>
<dbReference type="OrthoDB" id="2405944at2759"/>
<keyword evidence="3" id="KW-1185">Reference proteome</keyword>
<evidence type="ECO:0000256" key="1">
    <source>
        <dbReference type="SAM" id="MobiDB-lite"/>
    </source>
</evidence>
<comment type="caution">
    <text evidence="2">The sequence shown here is derived from an EMBL/GenBank/DDBJ whole genome shotgun (WGS) entry which is preliminary data.</text>
</comment>
<dbReference type="InParanoid" id="A0A507B520"/>
<evidence type="ECO:0008006" key="4">
    <source>
        <dbReference type="Google" id="ProtNLM"/>
    </source>
</evidence>
<dbReference type="AlphaFoldDB" id="A0A507B520"/>
<dbReference type="STRING" id="1093900.A0A507B520"/>
<name>A0A507B520_9PEZI</name>
<feature type="region of interest" description="Disordered" evidence="1">
    <location>
        <begin position="326"/>
        <end position="349"/>
    </location>
</feature>
<reference evidence="2 3" key="1">
    <citation type="submission" date="2019-06" db="EMBL/GenBank/DDBJ databases">
        <title>Draft genome sequence of the filamentous fungus Phialemoniopsis curvata isolated from diesel fuel.</title>
        <authorList>
            <person name="Varaljay V.A."/>
            <person name="Lyon W.J."/>
            <person name="Crouch A.L."/>
            <person name="Drake C.E."/>
            <person name="Hollomon J.M."/>
            <person name="Nadeau L.J."/>
            <person name="Nunn H.S."/>
            <person name="Stevenson B.S."/>
            <person name="Bojanowski C.L."/>
            <person name="Crookes-Goodson W.J."/>
        </authorList>
    </citation>
    <scope>NUCLEOTIDE SEQUENCE [LARGE SCALE GENOMIC DNA]</scope>
    <source>
        <strain evidence="2 3">D216</strain>
    </source>
</reference>
<dbReference type="SUPFAM" id="SSF52540">
    <property type="entry name" value="P-loop containing nucleoside triphosphate hydrolases"/>
    <property type="match status" value="1"/>
</dbReference>
<organism evidence="2 3">
    <name type="scientific">Thyridium curvatum</name>
    <dbReference type="NCBI Taxonomy" id="1093900"/>
    <lineage>
        <taxon>Eukaryota</taxon>
        <taxon>Fungi</taxon>
        <taxon>Dikarya</taxon>
        <taxon>Ascomycota</taxon>
        <taxon>Pezizomycotina</taxon>
        <taxon>Sordariomycetes</taxon>
        <taxon>Sordariomycetidae</taxon>
        <taxon>Thyridiales</taxon>
        <taxon>Thyridiaceae</taxon>
        <taxon>Thyridium</taxon>
    </lineage>
</organism>